<dbReference type="Proteomes" id="UP000076798">
    <property type="component" value="Unassembled WGS sequence"/>
</dbReference>
<evidence type="ECO:0000313" key="2">
    <source>
        <dbReference type="EMBL" id="KZT32401.1"/>
    </source>
</evidence>
<evidence type="ECO:0000256" key="1">
    <source>
        <dbReference type="SAM" id="MobiDB-lite"/>
    </source>
</evidence>
<organism evidence="2 3">
    <name type="scientific">Sistotremastrum suecicum HHB10207 ss-3</name>
    <dbReference type="NCBI Taxonomy" id="1314776"/>
    <lineage>
        <taxon>Eukaryota</taxon>
        <taxon>Fungi</taxon>
        <taxon>Dikarya</taxon>
        <taxon>Basidiomycota</taxon>
        <taxon>Agaricomycotina</taxon>
        <taxon>Agaricomycetes</taxon>
        <taxon>Sistotremastrales</taxon>
        <taxon>Sistotremastraceae</taxon>
        <taxon>Sistotremastrum</taxon>
    </lineage>
</organism>
<proteinExistence type="predicted"/>
<name>A0A165XPB2_9AGAM</name>
<reference evidence="2 3" key="1">
    <citation type="journal article" date="2016" name="Mol. Biol. Evol.">
        <title>Comparative Genomics of Early-Diverging Mushroom-Forming Fungi Provides Insights into the Origins of Lignocellulose Decay Capabilities.</title>
        <authorList>
            <person name="Nagy L.G."/>
            <person name="Riley R."/>
            <person name="Tritt A."/>
            <person name="Adam C."/>
            <person name="Daum C."/>
            <person name="Floudas D."/>
            <person name="Sun H."/>
            <person name="Yadav J.S."/>
            <person name="Pangilinan J."/>
            <person name="Larsson K.H."/>
            <person name="Matsuura K."/>
            <person name="Barry K."/>
            <person name="Labutti K."/>
            <person name="Kuo R."/>
            <person name="Ohm R.A."/>
            <person name="Bhattacharya S.S."/>
            <person name="Shirouzu T."/>
            <person name="Yoshinaga Y."/>
            <person name="Martin F.M."/>
            <person name="Grigoriev I.V."/>
            <person name="Hibbett D.S."/>
        </authorList>
    </citation>
    <scope>NUCLEOTIDE SEQUENCE [LARGE SCALE GENOMIC DNA]</scope>
    <source>
        <strain evidence="2 3">HHB10207 ss-3</strain>
    </source>
</reference>
<feature type="region of interest" description="Disordered" evidence="1">
    <location>
        <begin position="1"/>
        <end position="43"/>
    </location>
</feature>
<accession>A0A165XPB2</accession>
<dbReference type="STRING" id="1314776.A0A165XPB2"/>
<keyword evidence="3" id="KW-1185">Reference proteome</keyword>
<gene>
    <name evidence="2" type="ORF">SISSUDRAFT_1066966</name>
</gene>
<dbReference type="EMBL" id="KV428339">
    <property type="protein sequence ID" value="KZT32401.1"/>
    <property type="molecule type" value="Genomic_DNA"/>
</dbReference>
<feature type="compositionally biased region" description="Polar residues" evidence="1">
    <location>
        <begin position="1"/>
        <end position="17"/>
    </location>
</feature>
<dbReference type="AlphaFoldDB" id="A0A165XPB2"/>
<dbReference type="OrthoDB" id="3267359at2759"/>
<feature type="compositionally biased region" description="Basic and acidic residues" evidence="1">
    <location>
        <begin position="30"/>
        <end position="43"/>
    </location>
</feature>
<evidence type="ECO:0000313" key="3">
    <source>
        <dbReference type="Proteomes" id="UP000076798"/>
    </source>
</evidence>
<sequence>MSGTQGPLQTSNTVNKGTSKRGRTAGALSDEAKKQAKKVKEELDDRERARIEAVFDMIDEQVDKLVAEFNKPESHFLTQLHMGGDVLKSRRLPTVYNGYVHASMAESNLNLTAAEKLRLEILMDKVPTTDDDGNILLQPWRHVDDQTAAELKECVREYREKLEKGPIVRPHAVTVATAMSMEKIEKALTDLNARTGVEWILWAVKGRAEDHTKPMARMTEKGEEFLINVLNRDATRTSIDFERFVLGGVNNVIRNAAAKYSEVRKQLRETLTAKLRIACGTNSSIQMEYTKFDKNITAVYGVVMEGWPLDKGLVNPSDLTLAEIKRVADAVKSGDCYFRKLSTEELKEKLGETEGSGKRKRKAGAADVQVVRASTTASITSDIPLPTANPSTDAPIDTAGESHVVNEETRSVVPRLDAASDVHTPNAIPHPLSLATVAPVAQALPDPACQTGFEIAGLSNALFIPPALSTVNTAPDLALNDFNGLFDESLLENIDFSQFNVDGAALASWGTIQHDLSF</sequence>
<protein>
    <submittedName>
        <fullName evidence="2">Uncharacterized protein</fullName>
    </submittedName>
</protein>